<dbReference type="Gene3D" id="3.40.50.150">
    <property type="entry name" value="Vaccinia Virus protein VP39"/>
    <property type="match status" value="1"/>
</dbReference>
<gene>
    <name evidence="2" type="ORF">A9Q84_12815</name>
</gene>
<feature type="domain" description="Ribosomal RNA large subunit methyltransferase K/L-like methyltransferase" evidence="1">
    <location>
        <begin position="171"/>
        <end position="328"/>
    </location>
</feature>
<dbReference type="PANTHER" id="PTHR47313">
    <property type="entry name" value="RIBOSOMAL RNA LARGE SUBUNIT METHYLTRANSFERASE K/L"/>
    <property type="match status" value="1"/>
</dbReference>
<comment type="caution">
    <text evidence="2">The sequence shown here is derived from an EMBL/GenBank/DDBJ whole genome shotgun (WGS) entry which is preliminary data.</text>
</comment>
<dbReference type="Pfam" id="PF01170">
    <property type="entry name" value="UPF0020"/>
    <property type="match status" value="1"/>
</dbReference>
<dbReference type="Proteomes" id="UP000196531">
    <property type="component" value="Unassembled WGS sequence"/>
</dbReference>
<evidence type="ECO:0000259" key="1">
    <source>
        <dbReference type="Pfam" id="PF01170"/>
    </source>
</evidence>
<dbReference type="PANTHER" id="PTHR47313:SF1">
    <property type="entry name" value="RIBOSOMAL RNA LARGE SUBUNIT METHYLTRANSFERASE K_L"/>
    <property type="match status" value="1"/>
</dbReference>
<evidence type="ECO:0000313" key="3">
    <source>
        <dbReference type="Proteomes" id="UP000196531"/>
    </source>
</evidence>
<dbReference type="GO" id="GO:0070043">
    <property type="term" value="F:rRNA (guanine-N7-)-methyltransferase activity"/>
    <property type="evidence" value="ECO:0007669"/>
    <property type="project" value="TreeGrafter"/>
</dbReference>
<dbReference type="AlphaFoldDB" id="A0A1Y5FF28"/>
<protein>
    <recommendedName>
        <fullName evidence="1">Ribosomal RNA large subunit methyltransferase K/L-like methyltransferase domain-containing protein</fullName>
    </recommendedName>
</protein>
<dbReference type="InterPro" id="IPR000241">
    <property type="entry name" value="RlmKL-like_Mtase"/>
</dbReference>
<evidence type="ECO:0000313" key="2">
    <source>
        <dbReference type="EMBL" id="OUR97202.1"/>
    </source>
</evidence>
<dbReference type="GO" id="GO:0008990">
    <property type="term" value="F:rRNA (guanine-N2-)-methyltransferase activity"/>
    <property type="evidence" value="ECO:0007669"/>
    <property type="project" value="TreeGrafter"/>
</dbReference>
<reference evidence="3" key="1">
    <citation type="journal article" date="2017" name="Proc. Natl. Acad. Sci. U.S.A.">
        <title>Simulation of Deepwater Horizon oil plume reveals substrate specialization within a complex community of hydrocarbon-degraders.</title>
        <authorList>
            <person name="Hu P."/>
            <person name="Dubinsky E.A."/>
            <person name="Probst A.J."/>
            <person name="Wang J."/>
            <person name="Sieber C.M.K."/>
            <person name="Tom L.M."/>
            <person name="Gardinali P."/>
            <person name="Banfield J.F."/>
            <person name="Atlas R.M."/>
            <person name="Andersen G.L."/>
        </authorList>
    </citation>
    <scope>NUCLEOTIDE SEQUENCE [LARGE SCALE GENOMIC DNA]</scope>
</reference>
<dbReference type="EMBL" id="MAAO01000006">
    <property type="protein sequence ID" value="OUR97202.1"/>
    <property type="molecule type" value="Genomic_DNA"/>
</dbReference>
<accession>A0A1Y5FF28</accession>
<proteinExistence type="predicted"/>
<organism evidence="2 3">
    <name type="scientific">Halobacteriovorax marinus</name>
    <dbReference type="NCBI Taxonomy" id="97084"/>
    <lineage>
        <taxon>Bacteria</taxon>
        <taxon>Pseudomonadati</taxon>
        <taxon>Bdellovibrionota</taxon>
        <taxon>Bacteriovoracia</taxon>
        <taxon>Bacteriovoracales</taxon>
        <taxon>Halobacteriovoraceae</taxon>
        <taxon>Halobacteriovorax</taxon>
    </lineage>
</organism>
<sequence>MTKFSLTILPGLEDLALSELKEKWSLINESDLPEVTRKKGKLYIDCDTADFCTLVPYLKIPSQAYLTVDEFPCKDFPKLFQKLSKIEWHSYIRGEFPVLTVSTRKSKLINSTRIKLTATEALTKSLRNTGTKKAPKEFLEIRNKIHIDIYNDNLTLSLSLSGERLDKRGFKLSSDVAPLRESIAAALIYSVALESKSNTLLDPMAGTGTFTSEALEFYKFNNHRLFDYQFAPFFITLPLRKRVVIEKTLFSSHVINDSSTHATIALKDNLKKLSKDSEVTHLGPMDYFKIDQEFKSSSIIMNPPYGKRIKISVPLEELVMSIIEKARKLEGVETIGLIFPRWAKSKLKKIKVLQETFIKNGGIEVVYLLIDLR</sequence>
<dbReference type="Gene3D" id="3.30.2130.30">
    <property type="match status" value="1"/>
</dbReference>
<dbReference type="InterPro" id="IPR029063">
    <property type="entry name" value="SAM-dependent_MTases_sf"/>
</dbReference>
<dbReference type="CDD" id="cd11715">
    <property type="entry name" value="THUMP_AdoMetMT"/>
    <property type="match status" value="1"/>
</dbReference>
<name>A0A1Y5FF28_9BACT</name>
<dbReference type="SUPFAM" id="SSF53335">
    <property type="entry name" value="S-adenosyl-L-methionine-dependent methyltransferases"/>
    <property type="match status" value="1"/>
</dbReference>